<proteinExistence type="predicted"/>
<name>A0A2M4D4L2_ANODA</name>
<dbReference type="AlphaFoldDB" id="A0A2M4D4L2"/>
<reference evidence="2" key="1">
    <citation type="submission" date="2018-01" db="EMBL/GenBank/DDBJ databases">
        <title>An insight into the sialome of Amazonian anophelines.</title>
        <authorList>
            <person name="Ribeiro J.M."/>
            <person name="Scarpassa V."/>
            <person name="Calvo E."/>
        </authorList>
    </citation>
    <scope>NUCLEOTIDE SEQUENCE</scope>
</reference>
<evidence type="ECO:0000313" key="2">
    <source>
        <dbReference type="EMBL" id="MBW72496.1"/>
    </source>
</evidence>
<evidence type="ECO:0000256" key="1">
    <source>
        <dbReference type="SAM" id="Phobius"/>
    </source>
</evidence>
<keyword evidence="1" id="KW-0472">Membrane</keyword>
<dbReference type="EMBL" id="GGFL01008318">
    <property type="protein sequence ID" value="MBW72496.1"/>
    <property type="molecule type" value="Transcribed_RNA"/>
</dbReference>
<sequence length="78" mass="8898">MPLNLLLILRPVKAYGYQATLFVLIFLELIRLIGIEREREFLVASNCDVEVLCSSGNTFAADDSFSVLFFIFFLNFAE</sequence>
<keyword evidence="1" id="KW-1133">Transmembrane helix</keyword>
<feature type="transmembrane region" description="Helical" evidence="1">
    <location>
        <begin position="15"/>
        <end position="33"/>
    </location>
</feature>
<accession>A0A2M4D4L2</accession>
<keyword evidence="1" id="KW-0812">Transmembrane</keyword>
<organism evidence="2">
    <name type="scientific">Anopheles darlingi</name>
    <name type="common">Mosquito</name>
    <dbReference type="NCBI Taxonomy" id="43151"/>
    <lineage>
        <taxon>Eukaryota</taxon>
        <taxon>Metazoa</taxon>
        <taxon>Ecdysozoa</taxon>
        <taxon>Arthropoda</taxon>
        <taxon>Hexapoda</taxon>
        <taxon>Insecta</taxon>
        <taxon>Pterygota</taxon>
        <taxon>Neoptera</taxon>
        <taxon>Endopterygota</taxon>
        <taxon>Diptera</taxon>
        <taxon>Nematocera</taxon>
        <taxon>Culicoidea</taxon>
        <taxon>Culicidae</taxon>
        <taxon>Anophelinae</taxon>
        <taxon>Anopheles</taxon>
    </lineage>
</organism>
<protein>
    <submittedName>
        <fullName evidence="2">Putative secreted protein</fullName>
    </submittedName>
</protein>